<proteinExistence type="predicted"/>
<gene>
    <name evidence="1" type="ORF">ITP53_04200</name>
</gene>
<sequence length="212" mass="24471">MCFRLLYLIFVRVVGWLVLLTRDDASKDVEILVLRHEVAVLRRQVAHPRPEWADRAILAALTRRLPRWRRAHRIVTPGSLLAWHRRLVKRHWTYPNNTGRPPISEEVRDLVIRLAQENPRWGYRRIQGELIGLGHRVGEGTIRRILAAAGLGPAPRRASPSWRQFLASQASGLLACDFVHADTVFLKRLYIFFVMEIETRRVHVLGVTCTAS</sequence>
<organism evidence="1 2">
    <name type="scientific">Nonomuraea cypriaca</name>
    <dbReference type="NCBI Taxonomy" id="1187855"/>
    <lineage>
        <taxon>Bacteria</taxon>
        <taxon>Bacillati</taxon>
        <taxon>Actinomycetota</taxon>
        <taxon>Actinomycetes</taxon>
        <taxon>Streptosporangiales</taxon>
        <taxon>Streptosporangiaceae</taxon>
        <taxon>Nonomuraea</taxon>
    </lineage>
</organism>
<evidence type="ECO:0000313" key="2">
    <source>
        <dbReference type="Proteomes" id="UP000605361"/>
    </source>
</evidence>
<reference evidence="1" key="1">
    <citation type="submission" date="2020-11" db="EMBL/GenBank/DDBJ databases">
        <title>Whole-genome analyses of Nonomuraea sp. K274.</title>
        <authorList>
            <person name="Veyisoglu A."/>
        </authorList>
    </citation>
    <scope>NUCLEOTIDE SEQUENCE</scope>
    <source>
        <strain evidence="1">K274</strain>
    </source>
</reference>
<evidence type="ECO:0000313" key="1">
    <source>
        <dbReference type="EMBL" id="MBF8184953.1"/>
    </source>
</evidence>
<dbReference type="AlphaFoldDB" id="A0A931A6I3"/>
<dbReference type="Pfam" id="PF13565">
    <property type="entry name" value="HTH_32"/>
    <property type="match status" value="1"/>
</dbReference>
<keyword evidence="2" id="KW-1185">Reference proteome</keyword>
<comment type="caution">
    <text evidence="1">The sequence shown here is derived from an EMBL/GenBank/DDBJ whole genome shotgun (WGS) entry which is preliminary data.</text>
</comment>
<name>A0A931A6I3_9ACTN</name>
<dbReference type="Proteomes" id="UP000605361">
    <property type="component" value="Unassembled WGS sequence"/>
</dbReference>
<protein>
    <submittedName>
        <fullName evidence="1">Helix-turn-helix domain-containing protein</fullName>
    </submittedName>
</protein>
<accession>A0A931A6I3</accession>
<dbReference type="EMBL" id="JADOGI010000007">
    <property type="protein sequence ID" value="MBF8184953.1"/>
    <property type="molecule type" value="Genomic_DNA"/>
</dbReference>